<dbReference type="InParanoid" id="A0A330L7M0"/>
<dbReference type="AlphaFoldDB" id="A0A330L7M0"/>
<sequence length="641" mass="72353">MSRYTPTDARILSLSPRIDLLPILHGSGDIAQEVRETLIGKRYDCLAVPLPPSVEGCLEQAVERLPEISLIVLPEPAQEEKAGVSIIPVDPCQAVIMGIRVAMGESIPRAYIDREVTRFEPIPFVGPDPYAVKSVSLPMLAAATLPSLVMPPPDSQQNRRINWMAFRLHELELDHTSILCLCHLTDWPWLRAAYQANAPYDRPETTTGRPVRCSVNRDSLYFALGELPFLTELYERRRETLHSDWNLAIDGVKELLIETRARWIEHHRAEGASIPDWVTPQILQALLQYVRNLTLLERRLTPSLYSLIVAAKQTAGDDFAVMLLKTAKSYGYQEDHNQSRLDAITVGLNQVELPDGTVASATNRLQGPPLVWRELSLKPKPDRKTSRRWSHLWNPQRQCSWPPEDQRIESFNTHVRAQASALIGADLAKTEKFTTSMKDGLDLRESLRRWLGGKRSAGSPSGSALSSLPRMDLYVREIPPARGNVEVVIFLFDTPADPLTYSWQATWFAEHQEESTLCFYATPFADDMVGPGIAQSRYGGAFFLFPPRPIPDIWSDPLLAFATTLEERLIAAAAVHTRETHIALVTPIPPRASWRRIAKQFGRTLVPIPLTRFSSQTLDRLRRFHVLNGHEIRSYAARFIR</sequence>
<dbReference type="RefSeq" id="WP_121989627.1">
    <property type="nucleotide sequence ID" value="NZ_OUNR01000016.1"/>
</dbReference>
<reference evidence="2" key="1">
    <citation type="submission" date="2018-04" db="EMBL/GenBank/DDBJ databases">
        <authorList>
            <person name="Lucker S."/>
            <person name="Sakoula D."/>
        </authorList>
    </citation>
    <scope>NUCLEOTIDE SEQUENCE [LARGE SCALE GENOMIC DNA]</scope>
</reference>
<gene>
    <name evidence="1" type="ORF">NITLEN_30241</name>
</gene>
<accession>A0A330L7M0</accession>
<dbReference type="EMBL" id="OUNR01000016">
    <property type="protein sequence ID" value="SPP65327.1"/>
    <property type="molecule type" value="Genomic_DNA"/>
</dbReference>
<proteinExistence type="predicted"/>
<organism evidence="1 2">
    <name type="scientific">Nitrospira lenta</name>
    <dbReference type="NCBI Taxonomy" id="1436998"/>
    <lineage>
        <taxon>Bacteria</taxon>
        <taxon>Pseudomonadati</taxon>
        <taxon>Nitrospirota</taxon>
        <taxon>Nitrospiria</taxon>
        <taxon>Nitrospirales</taxon>
        <taxon>Nitrospiraceae</taxon>
        <taxon>Nitrospira</taxon>
    </lineage>
</organism>
<dbReference type="OrthoDB" id="9766398at2"/>
<evidence type="ECO:0000313" key="1">
    <source>
        <dbReference type="EMBL" id="SPP65327.1"/>
    </source>
</evidence>
<protein>
    <submittedName>
        <fullName evidence="1">Uncharacterized protein</fullName>
    </submittedName>
</protein>
<name>A0A330L7M0_9BACT</name>
<evidence type="ECO:0000313" key="2">
    <source>
        <dbReference type="Proteomes" id="UP000248168"/>
    </source>
</evidence>
<keyword evidence="2" id="KW-1185">Reference proteome</keyword>
<dbReference type="Proteomes" id="UP000248168">
    <property type="component" value="Unassembled WGS sequence"/>
</dbReference>